<evidence type="ECO:0000256" key="1">
    <source>
        <dbReference type="SAM" id="MobiDB-lite"/>
    </source>
</evidence>
<feature type="transmembrane region" description="Helical" evidence="2">
    <location>
        <begin position="165"/>
        <end position="186"/>
    </location>
</feature>
<dbReference type="InterPro" id="IPR027787">
    <property type="entry name" value="Alpha/beta-hydrolase_catalytic"/>
</dbReference>
<feature type="domain" description="Alpha/beta-hydrolase catalytic" evidence="3">
    <location>
        <begin position="374"/>
        <end position="440"/>
    </location>
</feature>
<feature type="region of interest" description="Disordered" evidence="1">
    <location>
        <begin position="1"/>
        <end position="28"/>
    </location>
</feature>
<keyword evidence="2" id="KW-1133">Transmembrane helix</keyword>
<evidence type="ECO:0000313" key="6">
    <source>
        <dbReference type="Proteomes" id="UP001589748"/>
    </source>
</evidence>
<dbReference type="Pfam" id="PF15420">
    <property type="entry name" value="Abhydrolase_9_N"/>
    <property type="match status" value="1"/>
</dbReference>
<dbReference type="InterPro" id="IPR027788">
    <property type="entry name" value="Alpha/beta-hydrolase_N_dom"/>
</dbReference>
<organism evidence="5 6">
    <name type="scientific">Kineococcus gynurae</name>
    <dbReference type="NCBI Taxonomy" id="452979"/>
    <lineage>
        <taxon>Bacteria</taxon>
        <taxon>Bacillati</taxon>
        <taxon>Actinomycetota</taxon>
        <taxon>Actinomycetes</taxon>
        <taxon>Kineosporiales</taxon>
        <taxon>Kineosporiaceae</taxon>
        <taxon>Kineococcus</taxon>
    </lineage>
</organism>
<accession>A0ABV5LSH9</accession>
<feature type="domain" description="Alpha/beta-hydrolase catalytic" evidence="3">
    <location>
        <begin position="218"/>
        <end position="360"/>
    </location>
</feature>
<dbReference type="Pfam" id="PF10081">
    <property type="entry name" value="Abhydrolase_9"/>
    <property type="match status" value="2"/>
</dbReference>
<comment type="caution">
    <text evidence="5">The sequence shown here is derived from an EMBL/GenBank/DDBJ whole genome shotgun (WGS) entry which is preliminary data.</text>
</comment>
<feature type="domain" description="Alpha/beta-hydrolase N-terminal" evidence="4">
    <location>
        <begin position="48"/>
        <end position="175"/>
    </location>
</feature>
<reference evidence="5 6" key="1">
    <citation type="submission" date="2024-09" db="EMBL/GenBank/DDBJ databases">
        <authorList>
            <person name="Sun Q."/>
            <person name="Mori K."/>
        </authorList>
    </citation>
    <scope>NUCLEOTIDE SEQUENCE [LARGE SCALE GENOMIC DNA]</scope>
    <source>
        <strain evidence="5 6">TISTR 1856</strain>
    </source>
</reference>
<sequence length="461" mass="48349">MLLLAASPTPLVEPLRPPRTADRSPRHVRPHGPATVLALLASAALLLPSVLPRDPMVQAVLLVVVALSTYGLTRLVAAGGERVRGQRAAPWPTAARCVLGALTAAVLVIAAVVGLLGQRVLADVVRVTPPDGWTQAVSVLGALGVARAILALFDRVRRTRVRRGVAAVVLVALTLSSGVLLTRFAGVDPHVKGHQFLASTPRAEDIGAVTGRPARTPVRVYVGLDDAPTARARADLAVRELRRTGALTRSLLVVAIPTGTGWVNPSSAAAVEYLHDGDTAIVVQQYAAASSFLAYVQGTDAASDSARDLLDAVGRELRVRRRAGLPVPTLVVTGESLGAIGGLTALAGRGDVHGLWVGVPAQVHDRVGQGQTTLVHDTDPVAAWSPGLLWRPTPTWPHPWVPLVSFVQATGDLVGAARTPFGYGHKYSREYLAGWERVVPGPTPLPGAVRARVEAVLDAVR</sequence>
<feature type="transmembrane region" description="Helical" evidence="2">
    <location>
        <begin position="133"/>
        <end position="153"/>
    </location>
</feature>
<evidence type="ECO:0000313" key="5">
    <source>
        <dbReference type="EMBL" id="MFB9376991.1"/>
    </source>
</evidence>
<dbReference type="RefSeq" id="WP_380135357.1">
    <property type="nucleotide sequence ID" value="NZ_JBHLUI010000003.1"/>
</dbReference>
<gene>
    <name evidence="5" type="ORF">ACFFVI_08415</name>
</gene>
<proteinExistence type="predicted"/>
<feature type="transmembrane region" description="Helical" evidence="2">
    <location>
        <begin position="57"/>
        <end position="77"/>
    </location>
</feature>
<feature type="transmembrane region" description="Helical" evidence="2">
    <location>
        <begin position="98"/>
        <end position="121"/>
    </location>
</feature>
<name>A0ABV5LSH9_9ACTN</name>
<dbReference type="Proteomes" id="UP001589748">
    <property type="component" value="Unassembled WGS sequence"/>
</dbReference>
<evidence type="ECO:0000256" key="2">
    <source>
        <dbReference type="SAM" id="Phobius"/>
    </source>
</evidence>
<dbReference type="EMBL" id="JBHMDM010000004">
    <property type="protein sequence ID" value="MFB9376991.1"/>
    <property type="molecule type" value="Genomic_DNA"/>
</dbReference>
<evidence type="ECO:0000259" key="4">
    <source>
        <dbReference type="Pfam" id="PF15420"/>
    </source>
</evidence>
<keyword evidence="2" id="KW-0472">Membrane</keyword>
<evidence type="ECO:0000259" key="3">
    <source>
        <dbReference type="Pfam" id="PF10081"/>
    </source>
</evidence>
<protein>
    <submittedName>
        <fullName evidence="5">Alpha/beta-hydrolase family protein</fullName>
    </submittedName>
</protein>
<keyword evidence="6" id="KW-1185">Reference proteome</keyword>
<keyword evidence="2" id="KW-0812">Transmembrane</keyword>